<dbReference type="InterPro" id="IPR009056">
    <property type="entry name" value="Cyt_c-like_dom"/>
</dbReference>
<feature type="transmembrane region" description="Helical" evidence="5">
    <location>
        <begin position="81"/>
        <end position="98"/>
    </location>
</feature>
<keyword evidence="2 4" id="KW-0479">Metal-binding</keyword>
<keyword evidence="5" id="KW-1133">Transmembrane helix</keyword>
<keyword evidence="5" id="KW-0812">Transmembrane</keyword>
<dbReference type="GO" id="GO:0046872">
    <property type="term" value="F:metal ion binding"/>
    <property type="evidence" value="ECO:0007669"/>
    <property type="project" value="UniProtKB-KW"/>
</dbReference>
<feature type="transmembrane region" description="Helical" evidence="5">
    <location>
        <begin position="12"/>
        <end position="33"/>
    </location>
</feature>
<proteinExistence type="predicted"/>
<dbReference type="HOGENOM" id="CLU_071558_0_0_7"/>
<keyword evidence="5" id="KW-0472">Membrane</keyword>
<keyword evidence="1 4" id="KW-0349">Heme</keyword>
<reference evidence="7 8" key="1">
    <citation type="journal article" date="2014" name="Nature">
        <title>An environmental bacterial taxon with a large and distinct metabolic repertoire.</title>
        <authorList>
            <person name="Wilson M.C."/>
            <person name="Mori T."/>
            <person name="Ruckert C."/>
            <person name="Uria A.R."/>
            <person name="Helf M.J."/>
            <person name="Takada K."/>
            <person name="Gernert C."/>
            <person name="Steffens U.A."/>
            <person name="Heycke N."/>
            <person name="Schmitt S."/>
            <person name="Rinke C."/>
            <person name="Helfrich E.J."/>
            <person name="Brachmann A.O."/>
            <person name="Gurgui C."/>
            <person name="Wakimoto T."/>
            <person name="Kracht M."/>
            <person name="Crusemann M."/>
            <person name="Hentschel U."/>
            <person name="Abe I."/>
            <person name="Matsunaga S."/>
            <person name="Kalinowski J."/>
            <person name="Takeyama H."/>
            <person name="Piel J."/>
        </authorList>
    </citation>
    <scope>NUCLEOTIDE SEQUENCE [LARGE SCALE GENOMIC DNA]</scope>
    <source>
        <strain evidence="8">TSY1</strain>
    </source>
</reference>
<keyword evidence="8" id="KW-1185">Reference proteome</keyword>
<evidence type="ECO:0000313" key="8">
    <source>
        <dbReference type="Proteomes" id="UP000019141"/>
    </source>
</evidence>
<dbReference type="InterPro" id="IPR036909">
    <property type="entry name" value="Cyt_c-like_dom_sf"/>
</dbReference>
<dbReference type="GO" id="GO:0020037">
    <property type="term" value="F:heme binding"/>
    <property type="evidence" value="ECO:0007669"/>
    <property type="project" value="InterPro"/>
</dbReference>
<evidence type="ECO:0000313" key="7">
    <source>
        <dbReference type="EMBL" id="ETW96926.1"/>
    </source>
</evidence>
<name>W4LHX4_ENTF1</name>
<dbReference type="PROSITE" id="PS51007">
    <property type="entry name" value="CYTC"/>
    <property type="match status" value="1"/>
</dbReference>
<keyword evidence="3 4" id="KW-0408">Iron</keyword>
<dbReference type="AlphaFoldDB" id="W4LHX4"/>
<organism evidence="7 8">
    <name type="scientific">Entotheonella factor</name>
    <dbReference type="NCBI Taxonomy" id="1429438"/>
    <lineage>
        <taxon>Bacteria</taxon>
        <taxon>Pseudomonadati</taxon>
        <taxon>Nitrospinota/Tectimicrobiota group</taxon>
        <taxon>Candidatus Tectimicrobiota</taxon>
        <taxon>Candidatus Entotheonellia</taxon>
        <taxon>Candidatus Entotheonellales</taxon>
        <taxon>Candidatus Entotheonellaceae</taxon>
        <taxon>Candidatus Entotheonella</taxon>
    </lineage>
</organism>
<feature type="transmembrane region" description="Helical" evidence="5">
    <location>
        <begin position="39"/>
        <end position="60"/>
    </location>
</feature>
<comment type="caution">
    <text evidence="7">The sequence shown here is derived from an EMBL/GenBank/DDBJ whole genome shotgun (WGS) entry which is preliminary data.</text>
</comment>
<protein>
    <recommendedName>
        <fullName evidence="6">Cytochrome c domain-containing protein</fullName>
    </recommendedName>
</protein>
<evidence type="ECO:0000256" key="1">
    <source>
        <dbReference type="ARBA" id="ARBA00022617"/>
    </source>
</evidence>
<evidence type="ECO:0000256" key="2">
    <source>
        <dbReference type="ARBA" id="ARBA00022723"/>
    </source>
</evidence>
<evidence type="ECO:0000256" key="3">
    <source>
        <dbReference type="ARBA" id="ARBA00023004"/>
    </source>
</evidence>
<dbReference type="EMBL" id="AZHW01000726">
    <property type="protein sequence ID" value="ETW96926.1"/>
    <property type="molecule type" value="Genomic_DNA"/>
</dbReference>
<feature type="domain" description="Cytochrome c" evidence="6">
    <location>
        <begin position="150"/>
        <end position="247"/>
    </location>
</feature>
<accession>W4LHX4</accession>
<evidence type="ECO:0000256" key="4">
    <source>
        <dbReference type="PROSITE-ProRule" id="PRU00433"/>
    </source>
</evidence>
<sequence length="263" mass="29245">MKFRVPIHLKAIITMIVAIFVYSVIVPAISAPIPGQLYGWYIIATVIAILVYISSTEASWEEFVSPFRALLLGRTALTKPLRIAAFIAVPLICGWYFSSWASGTVSPPGGLRVIHPTPPGSVTFKGTRMKLKDIPTNPLREHEHEADLAKNTEEGKRIYYENCFYCHADDLGGNGHFAKGFNPAPANFQSTGTIAQLTESFLFWRIAKGGPGLPTESTPWDSAMPVWEDYLSDKEIWQVILYLYDAIPYDPRTWGDEDHGGGH</sequence>
<dbReference type="SUPFAM" id="SSF46626">
    <property type="entry name" value="Cytochrome c"/>
    <property type="match status" value="1"/>
</dbReference>
<gene>
    <name evidence="7" type="ORF">ETSY1_24655</name>
</gene>
<dbReference type="GO" id="GO:0009055">
    <property type="term" value="F:electron transfer activity"/>
    <property type="evidence" value="ECO:0007669"/>
    <property type="project" value="InterPro"/>
</dbReference>
<dbReference type="Proteomes" id="UP000019141">
    <property type="component" value="Unassembled WGS sequence"/>
</dbReference>
<dbReference type="Gene3D" id="1.10.760.10">
    <property type="entry name" value="Cytochrome c-like domain"/>
    <property type="match status" value="1"/>
</dbReference>
<evidence type="ECO:0000259" key="6">
    <source>
        <dbReference type="PROSITE" id="PS51007"/>
    </source>
</evidence>
<dbReference type="Pfam" id="PF13442">
    <property type="entry name" value="Cytochrome_CBB3"/>
    <property type="match status" value="1"/>
</dbReference>
<evidence type="ECO:0000256" key="5">
    <source>
        <dbReference type="SAM" id="Phobius"/>
    </source>
</evidence>